<gene>
    <name evidence="1" type="ORF">S01H1_11163</name>
</gene>
<name>X0SMW5_9ZZZZ</name>
<proteinExistence type="predicted"/>
<dbReference type="EMBL" id="BARS01005691">
    <property type="protein sequence ID" value="GAF77222.1"/>
    <property type="molecule type" value="Genomic_DNA"/>
</dbReference>
<dbReference type="AlphaFoldDB" id="X0SMW5"/>
<sequence length="35" mass="4179">KRNFLKKFIEKIIIHDEKIEIIYYAPGPKSAFSKL</sequence>
<reference evidence="1" key="1">
    <citation type="journal article" date="2014" name="Front. Microbiol.">
        <title>High frequency of phylogenetically diverse reductive dehalogenase-homologous genes in deep subseafloor sedimentary metagenomes.</title>
        <authorList>
            <person name="Kawai M."/>
            <person name="Futagami T."/>
            <person name="Toyoda A."/>
            <person name="Takaki Y."/>
            <person name="Nishi S."/>
            <person name="Hori S."/>
            <person name="Arai W."/>
            <person name="Tsubouchi T."/>
            <person name="Morono Y."/>
            <person name="Uchiyama I."/>
            <person name="Ito T."/>
            <person name="Fujiyama A."/>
            <person name="Inagaki F."/>
            <person name="Takami H."/>
        </authorList>
    </citation>
    <scope>NUCLEOTIDE SEQUENCE</scope>
    <source>
        <strain evidence="1">Expedition CK06-06</strain>
    </source>
</reference>
<feature type="non-terminal residue" evidence="1">
    <location>
        <position position="1"/>
    </location>
</feature>
<comment type="caution">
    <text evidence="1">The sequence shown here is derived from an EMBL/GenBank/DDBJ whole genome shotgun (WGS) entry which is preliminary data.</text>
</comment>
<protein>
    <submittedName>
        <fullName evidence="1">Uncharacterized protein</fullName>
    </submittedName>
</protein>
<evidence type="ECO:0000313" key="1">
    <source>
        <dbReference type="EMBL" id="GAF77222.1"/>
    </source>
</evidence>
<organism evidence="1">
    <name type="scientific">marine sediment metagenome</name>
    <dbReference type="NCBI Taxonomy" id="412755"/>
    <lineage>
        <taxon>unclassified sequences</taxon>
        <taxon>metagenomes</taxon>
        <taxon>ecological metagenomes</taxon>
    </lineage>
</organism>
<accession>X0SMW5</accession>